<proteinExistence type="predicted"/>
<keyword evidence="1" id="KW-0614">Plasmid</keyword>
<sequence>MEYKSILENEIKKLRRESIAYDADKEAERSLAILEIVKYLDKKALTKTSLGLSMKVQIKLLKVHLTI</sequence>
<gene>
    <name evidence="1" type="ORF">MOO44_00615</name>
</gene>
<accession>A0A976X525</accession>
<keyword evidence="2" id="KW-1185">Reference proteome</keyword>
<dbReference type="EMBL" id="CP093360">
    <property type="protein sequence ID" value="UQS86176.1"/>
    <property type="molecule type" value="Genomic_DNA"/>
</dbReference>
<dbReference type="AlphaFoldDB" id="A0A976X525"/>
<protein>
    <submittedName>
        <fullName evidence="1">Uncharacterized protein</fullName>
    </submittedName>
</protein>
<dbReference type="Proteomes" id="UP000831181">
    <property type="component" value="Plasmid p1unnamed"/>
</dbReference>
<organism evidence="1 2">
    <name type="scientific">Nicoliella spurrieriana</name>
    <dbReference type="NCBI Taxonomy" id="2925830"/>
    <lineage>
        <taxon>Bacteria</taxon>
        <taxon>Bacillati</taxon>
        <taxon>Bacillota</taxon>
        <taxon>Bacilli</taxon>
        <taxon>Lactobacillales</taxon>
        <taxon>Lactobacillaceae</taxon>
        <taxon>Nicoliella</taxon>
    </lineage>
</organism>
<name>A0A976X525_9LACO</name>
<dbReference type="KEGG" id="lbe:MOO44_00615"/>
<evidence type="ECO:0000313" key="1">
    <source>
        <dbReference type="EMBL" id="UQS86176.1"/>
    </source>
</evidence>
<evidence type="ECO:0000313" key="2">
    <source>
        <dbReference type="Proteomes" id="UP000831181"/>
    </source>
</evidence>
<dbReference type="RefSeq" id="WP_260115985.1">
    <property type="nucleotide sequence ID" value="NZ_CP093360.1"/>
</dbReference>
<reference evidence="1" key="1">
    <citation type="journal article" date="2022" name="Int. J. Syst. Evol. Microbiol.">
        <title>Apilactobacillus apisilvae sp. nov., Nicolia spurrieriana gen. nov. sp. nov., Bombilactobacillus folatiphilus sp. nov. and Bombilactobacillus thymidiniphilus sp. nov., four new lactic acid bacterial isolates from stingless bees Tetragonula carbonaria and Austroplebeia australis.</title>
        <authorList>
            <person name="Oliphant S.A."/>
            <person name="Watson-Haigh N.S."/>
            <person name="Sumby K.M."/>
            <person name="Gardner J."/>
            <person name="Groom S."/>
            <person name="Jiranek V."/>
        </authorList>
    </citation>
    <scope>NUCLEOTIDE SEQUENCE</scope>
    <source>
        <strain evidence="1">SGEP1_A5</strain>
    </source>
</reference>
<geneLocation type="plasmid" evidence="1 2">
    <name>p1unnamed</name>
</geneLocation>